<keyword evidence="1" id="KW-0521">NADP</keyword>
<dbReference type="PANTHER" id="PTHR48106:SF8">
    <property type="entry name" value="OS02G0805600 PROTEIN"/>
    <property type="match status" value="1"/>
</dbReference>
<keyword evidence="5" id="KW-1185">Reference proteome</keyword>
<dbReference type="Proteomes" id="UP001224674">
    <property type="component" value="Chromosome"/>
</dbReference>
<dbReference type="Pfam" id="PF00107">
    <property type="entry name" value="ADH_zinc_N"/>
    <property type="match status" value="1"/>
</dbReference>
<sequence length="335" mass="35140">MFAARFYTPAGDDQPSVDHPCEVKVVEESVPEYGAREVLIKVVAAGMNQADTHQRAGNYPPPEGASEIPGLEVAGTIEAVGAQAGHWDFGTPVCALLAGGGYAEYVAVDARQLLPLPENTSMTQTAGLVEVAATVWANVWMQGGAQPGDVVLIHGGTGGIGEFAIRAGLGLGLRPIATAGSESKCQAVQQMGAEAINYRSESFVDRVMELTDGHGADVILDTVGGAYVEDHVKAVASGGRVVTIGTQGGAKGTLNVMRLMAKQAWFTGTRLRSRTAEEKAEVLAGVQAHLWPLIADGRICVSEPEVFDLTDVAAAFDRFGDAERQGKIVLRMPEA</sequence>
<accession>A0AAJ6DDZ4</accession>
<dbReference type="AlphaFoldDB" id="A0AAJ6DDZ4"/>
<protein>
    <submittedName>
        <fullName evidence="4">NAD(P)H-quinone oxidoreductase</fullName>
    </submittedName>
</protein>
<evidence type="ECO:0000313" key="5">
    <source>
        <dbReference type="Proteomes" id="UP001224674"/>
    </source>
</evidence>
<proteinExistence type="predicted"/>
<dbReference type="SUPFAM" id="SSF51735">
    <property type="entry name" value="NAD(P)-binding Rossmann-fold domains"/>
    <property type="match status" value="1"/>
</dbReference>
<dbReference type="CDD" id="cd05276">
    <property type="entry name" value="p53_inducible_oxidoreductase"/>
    <property type="match status" value="1"/>
</dbReference>
<name>A0AAJ6DDZ4_9MICC</name>
<organism evidence="4 5">
    <name type="scientific">Auritidibacter ignavus</name>
    <dbReference type="NCBI Taxonomy" id="678932"/>
    <lineage>
        <taxon>Bacteria</taxon>
        <taxon>Bacillati</taxon>
        <taxon>Actinomycetota</taxon>
        <taxon>Actinomycetes</taxon>
        <taxon>Micrococcales</taxon>
        <taxon>Micrococcaceae</taxon>
        <taxon>Auritidibacter</taxon>
    </lineage>
</organism>
<dbReference type="NCBIfam" id="TIGR02824">
    <property type="entry name" value="quinone_pig3"/>
    <property type="match status" value="1"/>
</dbReference>
<dbReference type="InterPro" id="IPR013154">
    <property type="entry name" value="ADH-like_N"/>
</dbReference>
<dbReference type="Gene3D" id="3.40.50.720">
    <property type="entry name" value="NAD(P)-binding Rossmann-like Domain"/>
    <property type="match status" value="1"/>
</dbReference>
<reference evidence="4 5" key="1">
    <citation type="submission" date="2023-03" db="EMBL/GenBank/DDBJ databases">
        <title>Complete genome sequences of several Auritidibacter ignavus strains isolated from ear infections.</title>
        <authorList>
            <person name="Baehr T."/>
            <person name="Baumhoegger A.M."/>
        </authorList>
    </citation>
    <scope>NUCLEOTIDE SEQUENCE [LARGE SCALE GENOMIC DNA]</scope>
    <source>
        <strain evidence="4 5">BABAE-6</strain>
    </source>
</reference>
<dbReference type="InterPro" id="IPR036291">
    <property type="entry name" value="NAD(P)-bd_dom_sf"/>
</dbReference>
<dbReference type="SUPFAM" id="SSF50129">
    <property type="entry name" value="GroES-like"/>
    <property type="match status" value="1"/>
</dbReference>
<keyword evidence="2" id="KW-0560">Oxidoreductase</keyword>
<dbReference type="GO" id="GO:0016651">
    <property type="term" value="F:oxidoreductase activity, acting on NAD(P)H"/>
    <property type="evidence" value="ECO:0007669"/>
    <property type="project" value="TreeGrafter"/>
</dbReference>
<evidence type="ECO:0000256" key="2">
    <source>
        <dbReference type="ARBA" id="ARBA00023002"/>
    </source>
</evidence>
<dbReference type="SMART" id="SM00829">
    <property type="entry name" value="PKS_ER"/>
    <property type="match status" value="1"/>
</dbReference>
<gene>
    <name evidence="4" type="ORF">QDX21_06900</name>
</gene>
<evidence type="ECO:0000256" key="1">
    <source>
        <dbReference type="ARBA" id="ARBA00022857"/>
    </source>
</evidence>
<dbReference type="PANTHER" id="PTHR48106">
    <property type="entry name" value="QUINONE OXIDOREDUCTASE PIG3-RELATED"/>
    <property type="match status" value="1"/>
</dbReference>
<dbReference type="Gene3D" id="3.90.180.10">
    <property type="entry name" value="Medium-chain alcohol dehydrogenases, catalytic domain"/>
    <property type="match status" value="1"/>
</dbReference>
<dbReference type="RefSeq" id="WP_279674319.1">
    <property type="nucleotide sequence ID" value="NZ_CP122566.1"/>
</dbReference>
<dbReference type="InterPro" id="IPR013149">
    <property type="entry name" value="ADH-like_C"/>
</dbReference>
<dbReference type="Pfam" id="PF08240">
    <property type="entry name" value="ADH_N"/>
    <property type="match status" value="1"/>
</dbReference>
<feature type="domain" description="Enoyl reductase (ER)" evidence="3">
    <location>
        <begin position="11"/>
        <end position="330"/>
    </location>
</feature>
<dbReference type="GO" id="GO:0070402">
    <property type="term" value="F:NADPH binding"/>
    <property type="evidence" value="ECO:0007669"/>
    <property type="project" value="TreeGrafter"/>
</dbReference>
<dbReference type="InterPro" id="IPR020843">
    <property type="entry name" value="ER"/>
</dbReference>
<evidence type="ECO:0000313" key="4">
    <source>
        <dbReference type="EMBL" id="WGH92068.1"/>
    </source>
</evidence>
<evidence type="ECO:0000259" key="3">
    <source>
        <dbReference type="SMART" id="SM00829"/>
    </source>
</evidence>
<dbReference type="InterPro" id="IPR014189">
    <property type="entry name" value="Quinone_OxRdtase_PIG3"/>
</dbReference>
<dbReference type="EMBL" id="CP122566">
    <property type="protein sequence ID" value="WGH92068.1"/>
    <property type="molecule type" value="Genomic_DNA"/>
</dbReference>
<dbReference type="InterPro" id="IPR011032">
    <property type="entry name" value="GroES-like_sf"/>
</dbReference>